<keyword evidence="4" id="KW-1185">Reference proteome</keyword>
<name>A0A0J8DC33_CLOCY</name>
<sequence>MSNIKISLKSPGFTPVDNTFIDNYLKDIRGDFLKVYLFCLRQGFAERQVNISHIANTLAMLETDVYRAFEELNRLGVLTLENTGHIEINSLTEKRDDELLFDNRLRDMLTELEQTLGRPLSFRDVDIFKSILSDYSLCPEVIMILVQYCISKNKPDVRYIEKVAMSWHEAGVKTPDDAMNLIADYDKKWSKYRDILGFLGKTGADITKPQEELFNKWLFVYKFSTDIIYKACEICILKTNGTNLKYIDTILTDWHKKGVKTPEDIDVHKKKGYSPKVQPASFEPIKKDEYSYDMSKIRKQLLGLGD</sequence>
<dbReference type="Pfam" id="PF07261">
    <property type="entry name" value="DnaB_2"/>
    <property type="match status" value="2"/>
</dbReference>
<accession>A0A0J8DC33</accession>
<dbReference type="InterPro" id="IPR017019">
    <property type="entry name" value="DNA_replication_prd_bac"/>
</dbReference>
<proteinExistence type="inferred from homology"/>
<dbReference type="SUPFAM" id="SSF158499">
    <property type="entry name" value="DnaD domain-like"/>
    <property type="match status" value="2"/>
</dbReference>
<dbReference type="AlphaFoldDB" id="A0A0J8DC33"/>
<evidence type="ECO:0000313" key="4">
    <source>
        <dbReference type="Proteomes" id="UP000036756"/>
    </source>
</evidence>
<dbReference type="InterPro" id="IPR006343">
    <property type="entry name" value="DnaB/C_C"/>
</dbReference>
<dbReference type="InterPro" id="IPR053162">
    <property type="entry name" value="DnaD"/>
</dbReference>
<evidence type="ECO:0000256" key="1">
    <source>
        <dbReference type="ARBA" id="ARBA00093462"/>
    </source>
</evidence>
<reference evidence="3 4" key="1">
    <citation type="submission" date="2015-06" db="EMBL/GenBank/DDBJ databases">
        <title>Draft genome sequence of the purine-degrading Clostridium cylindrosporum HC-1 (DSM 605).</title>
        <authorList>
            <person name="Poehlein A."/>
            <person name="Schiel-Bengelsdorf B."/>
            <person name="Bengelsdorf F."/>
            <person name="Daniel R."/>
            <person name="Duerre P."/>
        </authorList>
    </citation>
    <scope>NUCLEOTIDE SEQUENCE [LARGE SCALE GENOMIC DNA]</scope>
    <source>
        <strain evidence="3 4">DSM 605</strain>
    </source>
</reference>
<dbReference type="RefSeq" id="WP_048570514.1">
    <property type="nucleotide sequence ID" value="NZ_LFVU01000026.1"/>
</dbReference>
<dbReference type="PIRSF" id="PIRSF033722">
    <property type="entry name" value="DnaD_CA_C3587_prd"/>
    <property type="match status" value="1"/>
</dbReference>
<feature type="domain" description="DnaB/C C-terminal" evidence="2">
    <location>
        <begin position="204"/>
        <end position="268"/>
    </location>
</feature>
<gene>
    <name evidence="3" type="primary">dnaD</name>
    <name evidence="3" type="ORF">CLCY_3c01350</name>
</gene>
<evidence type="ECO:0000259" key="2">
    <source>
        <dbReference type="Pfam" id="PF07261"/>
    </source>
</evidence>
<dbReference type="Gene3D" id="1.10.10.630">
    <property type="entry name" value="DnaD domain-like"/>
    <property type="match status" value="2"/>
</dbReference>
<comment type="caution">
    <text evidence="3">The sequence shown here is derived from an EMBL/GenBank/DDBJ whole genome shotgun (WGS) entry which is preliminary data.</text>
</comment>
<dbReference type="STRING" id="1121307.CLCY_3c01350"/>
<comment type="similarity">
    <text evidence="1">Belongs to the DnaB/DnaD family.</text>
</comment>
<protein>
    <submittedName>
        <fullName evidence="3">DNA replication protein DnaD</fullName>
    </submittedName>
</protein>
<dbReference type="PANTHER" id="PTHR37293">
    <property type="entry name" value="PHAGE REPLICATION PROTEIN-RELATED"/>
    <property type="match status" value="1"/>
</dbReference>
<feature type="domain" description="DnaB/C C-terminal" evidence="2">
    <location>
        <begin position="110"/>
        <end position="179"/>
    </location>
</feature>
<dbReference type="PATRIC" id="fig|1121307.3.peg.1487"/>
<evidence type="ECO:0000313" key="3">
    <source>
        <dbReference type="EMBL" id="KMT21864.1"/>
    </source>
</evidence>
<dbReference type="Proteomes" id="UP000036756">
    <property type="component" value="Unassembled WGS sequence"/>
</dbReference>
<dbReference type="PANTHER" id="PTHR37293:SF5">
    <property type="entry name" value="DNA REPLICATION PROTEIN"/>
    <property type="match status" value="1"/>
</dbReference>
<dbReference type="NCBIfam" id="TIGR01446">
    <property type="entry name" value="DnaD_dom"/>
    <property type="match status" value="2"/>
</dbReference>
<dbReference type="OrthoDB" id="1652900at2"/>
<dbReference type="EMBL" id="LFVU01000026">
    <property type="protein sequence ID" value="KMT21864.1"/>
    <property type="molecule type" value="Genomic_DNA"/>
</dbReference>
<dbReference type="InterPro" id="IPR034829">
    <property type="entry name" value="DnaD-like_sf"/>
</dbReference>
<organism evidence="3 4">
    <name type="scientific">Clostridium cylindrosporum DSM 605</name>
    <dbReference type="NCBI Taxonomy" id="1121307"/>
    <lineage>
        <taxon>Bacteria</taxon>
        <taxon>Bacillati</taxon>
        <taxon>Bacillota</taxon>
        <taxon>Clostridia</taxon>
        <taxon>Eubacteriales</taxon>
        <taxon>Clostridiaceae</taxon>
        <taxon>Clostridium</taxon>
    </lineage>
</organism>